<dbReference type="RefSeq" id="WP_074665824.1">
    <property type="nucleotide sequence ID" value="NZ_FNNH01000007.1"/>
</dbReference>
<name>A0A1H2SHC4_9PROT</name>
<dbReference type="EMBL" id="FNNH01000007">
    <property type="protein sequence ID" value="SDW30574.1"/>
    <property type="molecule type" value="Genomic_DNA"/>
</dbReference>
<evidence type="ECO:0000313" key="2">
    <source>
        <dbReference type="Proteomes" id="UP000183454"/>
    </source>
</evidence>
<protein>
    <submittedName>
        <fullName evidence="1">Uncharacterized protein</fullName>
    </submittedName>
</protein>
<gene>
    <name evidence="1" type="ORF">SAMN05421882_100740</name>
</gene>
<sequence length="140" mass="16266">MKKSHRNIVVKLNRDYSVTLSQFCNEKNYSGLLFVNFESYDNLLYKNTNYVIAPVVKQLNHQDKIIVAPSVIENNTTLILEYGSLFVVHHILDNEYGEIEGLQPGYSIITLNFLYQLNEEIVVGKREPFWFELSPAKNLH</sequence>
<proteinExistence type="predicted"/>
<reference evidence="1 2" key="1">
    <citation type="submission" date="2016-10" db="EMBL/GenBank/DDBJ databases">
        <authorList>
            <person name="de Groot N.N."/>
        </authorList>
    </citation>
    <scope>NUCLEOTIDE SEQUENCE [LARGE SCALE GENOMIC DNA]</scope>
    <source>
        <strain evidence="1 2">Nm110</strain>
    </source>
</reference>
<accession>A0A1H2SHC4</accession>
<dbReference type="Proteomes" id="UP000183454">
    <property type="component" value="Unassembled WGS sequence"/>
</dbReference>
<organism evidence="1 2">
    <name type="scientific">Nitrosomonas communis</name>
    <dbReference type="NCBI Taxonomy" id="44574"/>
    <lineage>
        <taxon>Bacteria</taxon>
        <taxon>Pseudomonadati</taxon>
        <taxon>Pseudomonadota</taxon>
        <taxon>Betaproteobacteria</taxon>
        <taxon>Nitrosomonadales</taxon>
        <taxon>Nitrosomonadaceae</taxon>
        <taxon>Nitrosomonas</taxon>
    </lineage>
</organism>
<dbReference type="AlphaFoldDB" id="A0A1H2SHC4"/>
<evidence type="ECO:0000313" key="1">
    <source>
        <dbReference type="EMBL" id="SDW30574.1"/>
    </source>
</evidence>